<evidence type="ECO:0000256" key="1">
    <source>
        <dbReference type="ARBA" id="ARBA00004141"/>
    </source>
</evidence>
<protein>
    <recommendedName>
        <fullName evidence="6">Major facilitator superfamily (MFS) profile domain-containing protein</fullName>
    </recommendedName>
</protein>
<dbReference type="Gene3D" id="1.20.1250.20">
    <property type="entry name" value="MFS general substrate transporter like domains"/>
    <property type="match status" value="1"/>
</dbReference>
<evidence type="ECO:0000313" key="8">
    <source>
        <dbReference type="Proteomes" id="UP000011064"/>
    </source>
</evidence>
<evidence type="ECO:0000256" key="3">
    <source>
        <dbReference type="ARBA" id="ARBA00022989"/>
    </source>
</evidence>
<keyword evidence="4 5" id="KW-0472">Membrane</keyword>
<accession>L8FU84</accession>
<dbReference type="GO" id="GO:0022857">
    <property type="term" value="F:transmembrane transporter activity"/>
    <property type="evidence" value="ECO:0007669"/>
    <property type="project" value="InterPro"/>
</dbReference>
<dbReference type="InterPro" id="IPR036259">
    <property type="entry name" value="MFS_trans_sf"/>
</dbReference>
<feature type="domain" description="Major facilitator superfamily (MFS) profile" evidence="6">
    <location>
        <begin position="1"/>
        <end position="74"/>
    </location>
</feature>
<dbReference type="Proteomes" id="UP000011064">
    <property type="component" value="Unassembled WGS sequence"/>
</dbReference>
<gene>
    <name evidence="7" type="ORF">GMDG_06820</name>
</gene>
<dbReference type="PANTHER" id="PTHR48021">
    <property type="match status" value="1"/>
</dbReference>
<dbReference type="SUPFAM" id="SSF103473">
    <property type="entry name" value="MFS general substrate transporter"/>
    <property type="match status" value="1"/>
</dbReference>
<reference evidence="8" key="1">
    <citation type="submission" date="2010-09" db="EMBL/GenBank/DDBJ databases">
        <title>The genome sequence of Geomyces destructans 20631-21.</title>
        <authorList>
            <consortium name="The Broad Institute Genome Sequencing Platform"/>
            <person name="Cuomo C.A."/>
            <person name="Blehert D.S."/>
            <person name="Lorch J.M."/>
            <person name="Young S.K."/>
            <person name="Zeng Q."/>
            <person name="Gargeya S."/>
            <person name="Fitzgerald M."/>
            <person name="Haas B."/>
            <person name="Abouelleil A."/>
            <person name="Alvarado L."/>
            <person name="Arachchi H.M."/>
            <person name="Berlin A."/>
            <person name="Brown A."/>
            <person name="Chapman S.B."/>
            <person name="Chen Z."/>
            <person name="Dunbar C."/>
            <person name="Freedman E."/>
            <person name="Gearin G."/>
            <person name="Gellesch M."/>
            <person name="Goldberg J."/>
            <person name="Griggs A."/>
            <person name="Gujja S."/>
            <person name="Heiman D."/>
            <person name="Howarth C."/>
            <person name="Larson L."/>
            <person name="Lui A."/>
            <person name="MacDonald P.J.P."/>
            <person name="Montmayeur A."/>
            <person name="Murphy C."/>
            <person name="Neiman D."/>
            <person name="Pearson M."/>
            <person name="Priest M."/>
            <person name="Roberts A."/>
            <person name="Saif S."/>
            <person name="Shea T."/>
            <person name="Shenoy N."/>
            <person name="Sisk P."/>
            <person name="Stolte C."/>
            <person name="Sykes S."/>
            <person name="Wortman J."/>
            <person name="Nusbaum C."/>
            <person name="Birren B."/>
        </authorList>
    </citation>
    <scope>NUCLEOTIDE SEQUENCE [LARGE SCALE GENOMIC DNA]</scope>
    <source>
        <strain evidence="8">ATCC MYA-4855 / 20631-21</strain>
    </source>
</reference>
<dbReference type="GO" id="GO:0016020">
    <property type="term" value="C:membrane"/>
    <property type="evidence" value="ECO:0007669"/>
    <property type="project" value="UniProtKB-SubCell"/>
</dbReference>
<sequence length="90" mass="9726">MMASELVSTEAKGAAQSWALATNWIGTYLVAQFFPILNDGVNEALGGAGWLYFGFAAVAAVGVLFVSRFVPETKGKRDADEVWGRVRRVD</sequence>
<dbReference type="AlphaFoldDB" id="L8FU84"/>
<dbReference type="EMBL" id="GL573351">
    <property type="protein sequence ID" value="ELR04525.1"/>
    <property type="molecule type" value="Genomic_DNA"/>
</dbReference>
<proteinExistence type="predicted"/>
<dbReference type="Pfam" id="PF00083">
    <property type="entry name" value="Sugar_tr"/>
    <property type="match status" value="1"/>
</dbReference>
<keyword evidence="2 5" id="KW-0812">Transmembrane</keyword>
<dbReference type="InParanoid" id="L8FU84"/>
<keyword evidence="3 5" id="KW-1133">Transmembrane helix</keyword>
<evidence type="ECO:0000313" key="7">
    <source>
        <dbReference type="EMBL" id="ELR04525.1"/>
    </source>
</evidence>
<dbReference type="InterPro" id="IPR020846">
    <property type="entry name" value="MFS_dom"/>
</dbReference>
<evidence type="ECO:0000256" key="4">
    <source>
        <dbReference type="ARBA" id="ARBA00023136"/>
    </source>
</evidence>
<dbReference type="PANTHER" id="PTHR48021:SF1">
    <property type="entry name" value="GH07001P-RELATED"/>
    <property type="match status" value="1"/>
</dbReference>
<comment type="subcellular location">
    <subcellularLocation>
        <location evidence="1">Membrane</location>
        <topology evidence="1">Multi-pass membrane protein</topology>
    </subcellularLocation>
</comment>
<keyword evidence="8" id="KW-1185">Reference proteome</keyword>
<dbReference type="InterPro" id="IPR050549">
    <property type="entry name" value="MFS_Trehalose_Transporter"/>
</dbReference>
<evidence type="ECO:0000256" key="2">
    <source>
        <dbReference type="ARBA" id="ARBA00022692"/>
    </source>
</evidence>
<evidence type="ECO:0000256" key="5">
    <source>
        <dbReference type="SAM" id="Phobius"/>
    </source>
</evidence>
<dbReference type="InterPro" id="IPR005828">
    <property type="entry name" value="MFS_sugar_transport-like"/>
</dbReference>
<name>L8FU84_PSED2</name>
<dbReference type="HOGENOM" id="CLU_2441803_0_0_1"/>
<dbReference type="PROSITE" id="PS50850">
    <property type="entry name" value="MFS"/>
    <property type="match status" value="1"/>
</dbReference>
<evidence type="ECO:0000259" key="6">
    <source>
        <dbReference type="PROSITE" id="PS50850"/>
    </source>
</evidence>
<feature type="transmembrane region" description="Helical" evidence="5">
    <location>
        <begin position="50"/>
        <end position="70"/>
    </location>
</feature>
<organism evidence="7 8">
    <name type="scientific">Pseudogymnoascus destructans (strain ATCC MYA-4855 / 20631-21)</name>
    <name type="common">Bat white-nose syndrome fungus</name>
    <name type="synonym">Geomyces destructans</name>
    <dbReference type="NCBI Taxonomy" id="658429"/>
    <lineage>
        <taxon>Eukaryota</taxon>
        <taxon>Fungi</taxon>
        <taxon>Dikarya</taxon>
        <taxon>Ascomycota</taxon>
        <taxon>Pezizomycotina</taxon>
        <taxon>Leotiomycetes</taxon>
        <taxon>Thelebolales</taxon>
        <taxon>Thelebolaceae</taxon>
        <taxon>Pseudogymnoascus</taxon>
    </lineage>
</organism>
<dbReference type="VEuPathDB" id="FungiDB:GMDG_06820"/>